<comment type="similarity">
    <text evidence="2">Belongs to the eukaryotic ribosomal protein eS10 family.</text>
</comment>
<feature type="compositionally biased region" description="Gly residues" evidence="6">
    <location>
        <begin position="146"/>
        <end position="155"/>
    </location>
</feature>
<protein>
    <submittedName>
        <fullName evidence="8">40s ribosomal protein s10</fullName>
    </submittedName>
</protein>
<comment type="subcellular location">
    <subcellularLocation>
        <location evidence="1">Cytoplasm</location>
    </subcellularLocation>
</comment>
<dbReference type="PANTHER" id="PTHR12146">
    <property type="entry name" value="40S RIBOSOMAL PROTEIN S10"/>
    <property type="match status" value="1"/>
</dbReference>
<dbReference type="Proteomes" id="UP001182556">
    <property type="component" value="Unassembled WGS sequence"/>
</dbReference>
<proteinExistence type="inferred from homology"/>
<gene>
    <name evidence="8" type="ORF">DB88DRAFT_466878</name>
</gene>
<feature type="domain" description="Plectin/eS10 N-terminal" evidence="7">
    <location>
        <begin position="3"/>
        <end position="94"/>
    </location>
</feature>
<evidence type="ECO:0000256" key="1">
    <source>
        <dbReference type="ARBA" id="ARBA00004496"/>
    </source>
</evidence>
<keyword evidence="5" id="KW-0687">Ribonucleoprotein</keyword>
<sequence length="155" mass="17418">MIITKQNRRTIYEALFKEGVLVAPKDFNRPSHPDLPEIRNLEVIKAMQSLTSKGFVKTQFSWQWYYYTLTDEGLAYLREWLNLPAEIVPQTHMKPARPAGRPAGYGAGAREGGAYRAPRGDREYRRRDDAGEDKEGAGAGYRPRFGGVGRGAPSS</sequence>
<dbReference type="InterPro" id="IPR005326">
    <property type="entry name" value="Plectin_eS10_N"/>
</dbReference>
<comment type="caution">
    <text evidence="8">The sequence shown here is derived from an EMBL/GenBank/DDBJ whole genome shotgun (WGS) entry which is preliminary data.</text>
</comment>
<keyword evidence="3" id="KW-0963">Cytoplasm</keyword>
<dbReference type="PANTHER" id="PTHR12146:SF0">
    <property type="entry name" value="RIBOSOMAL PROTEIN S10"/>
    <property type="match status" value="1"/>
</dbReference>
<keyword evidence="9" id="KW-1185">Reference proteome</keyword>
<dbReference type="SUPFAM" id="SSF46785">
    <property type="entry name" value="Winged helix' DNA-binding domain"/>
    <property type="match status" value="1"/>
</dbReference>
<organism evidence="8 9">
    <name type="scientific">Papiliotrema laurentii</name>
    <name type="common">Cryptococcus laurentii</name>
    <dbReference type="NCBI Taxonomy" id="5418"/>
    <lineage>
        <taxon>Eukaryota</taxon>
        <taxon>Fungi</taxon>
        <taxon>Dikarya</taxon>
        <taxon>Basidiomycota</taxon>
        <taxon>Agaricomycotina</taxon>
        <taxon>Tremellomycetes</taxon>
        <taxon>Tremellales</taxon>
        <taxon>Rhynchogastremaceae</taxon>
        <taxon>Papiliotrema</taxon>
    </lineage>
</organism>
<evidence type="ECO:0000256" key="4">
    <source>
        <dbReference type="ARBA" id="ARBA00022980"/>
    </source>
</evidence>
<evidence type="ECO:0000256" key="5">
    <source>
        <dbReference type="ARBA" id="ARBA00023274"/>
    </source>
</evidence>
<evidence type="ECO:0000313" key="9">
    <source>
        <dbReference type="Proteomes" id="UP001182556"/>
    </source>
</evidence>
<reference evidence="8" key="1">
    <citation type="submission" date="2023-02" db="EMBL/GenBank/DDBJ databases">
        <title>Identification and recombinant expression of a fungal hydrolase from Papiliotrema laurentii that hydrolyzes apple cutin and clears colloidal polyester polyurethane.</title>
        <authorList>
            <consortium name="DOE Joint Genome Institute"/>
            <person name="Roman V.A."/>
            <person name="Bojanowski C."/>
            <person name="Crable B.R."/>
            <person name="Wagner D.N."/>
            <person name="Hung C.S."/>
            <person name="Nadeau L.J."/>
            <person name="Schratz L."/>
            <person name="Haridas S."/>
            <person name="Pangilinan J."/>
            <person name="Lipzen A."/>
            <person name="Na H."/>
            <person name="Yan M."/>
            <person name="Ng V."/>
            <person name="Grigoriev I.V."/>
            <person name="Spatafora J.W."/>
            <person name="Barlow D."/>
            <person name="Biffinger J."/>
            <person name="Kelley-Loughnane N."/>
            <person name="Varaljay V.A."/>
            <person name="Crookes-Goodson W.J."/>
        </authorList>
    </citation>
    <scope>NUCLEOTIDE SEQUENCE</scope>
    <source>
        <strain evidence="8">5307AH</strain>
    </source>
</reference>
<evidence type="ECO:0000256" key="6">
    <source>
        <dbReference type="SAM" id="MobiDB-lite"/>
    </source>
</evidence>
<name>A0AAD9CV92_PAPLA</name>
<dbReference type="GO" id="GO:0022627">
    <property type="term" value="C:cytosolic small ribosomal subunit"/>
    <property type="evidence" value="ECO:0007669"/>
    <property type="project" value="TreeGrafter"/>
</dbReference>
<dbReference type="GO" id="GO:0003723">
    <property type="term" value="F:RNA binding"/>
    <property type="evidence" value="ECO:0007669"/>
    <property type="project" value="TreeGrafter"/>
</dbReference>
<dbReference type="EMBL" id="JAODAN010000008">
    <property type="protein sequence ID" value="KAK1922742.1"/>
    <property type="molecule type" value="Genomic_DNA"/>
</dbReference>
<dbReference type="GO" id="GO:0003735">
    <property type="term" value="F:structural constituent of ribosome"/>
    <property type="evidence" value="ECO:0007669"/>
    <property type="project" value="TreeGrafter"/>
</dbReference>
<dbReference type="Pfam" id="PF03501">
    <property type="entry name" value="S10_plectin"/>
    <property type="match status" value="1"/>
</dbReference>
<evidence type="ECO:0000313" key="8">
    <source>
        <dbReference type="EMBL" id="KAK1922742.1"/>
    </source>
</evidence>
<evidence type="ECO:0000259" key="7">
    <source>
        <dbReference type="Pfam" id="PF03501"/>
    </source>
</evidence>
<dbReference type="InterPro" id="IPR036390">
    <property type="entry name" value="WH_DNA-bd_sf"/>
</dbReference>
<keyword evidence="4 8" id="KW-0689">Ribosomal protein</keyword>
<dbReference type="InterPro" id="IPR037447">
    <property type="entry name" value="Ribosomal_eS10"/>
</dbReference>
<evidence type="ECO:0000256" key="3">
    <source>
        <dbReference type="ARBA" id="ARBA00022490"/>
    </source>
</evidence>
<evidence type="ECO:0000256" key="2">
    <source>
        <dbReference type="ARBA" id="ARBA00007278"/>
    </source>
</evidence>
<accession>A0AAD9CV92</accession>
<dbReference type="FunFam" id="1.10.10.10:FF:000025">
    <property type="entry name" value="40S ribosomal protein S10"/>
    <property type="match status" value="1"/>
</dbReference>
<feature type="region of interest" description="Disordered" evidence="6">
    <location>
        <begin position="93"/>
        <end position="155"/>
    </location>
</feature>
<feature type="compositionally biased region" description="Basic and acidic residues" evidence="6">
    <location>
        <begin position="118"/>
        <end position="136"/>
    </location>
</feature>
<dbReference type="InterPro" id="IPR036388">
    <property type="entry name" value="WH-like_DNA-bd_sf"/>
</dbReference>
<dbReference type="Gene3D" id="1.10.10.10">
    <property type="entry name" value="Winged helix-like DNA-binding domain superfamily/Winged helix DNA-binding domain"/>
    <property type="match status" value="1"/>
</dbReference>
<dbReference type="AlphaFoldDB" id="A0AAD9CV92"/>